<evidence type="ECO:0000313" key="3">
    <source>
        <dbReference type="Proteomes" id="UP000321947"/>
    </source>
</evidence>
<dbReference type="AlphaFoldDB" id="A0A5D3CEF5"/>
<feature type="compositionally biased region" description="Acidic residues" evidence="1">
    <location>
        <begin position="90"/>
        <end position="99"/>
    </location>
</feature>
<dbReference type="EMBL" id="SSTD01011520">
    <property type="protein sequence ID" value="TYK09608.1"/>
    <property type="molecule type" value="Genomic_DNA"/>
</dbReference>
<name>A0A5D3CEF5_CUCMM</name>
<sequence length="131" mass="14854">MDILGRVDDKEIFKSFDWLAFFHTRLLNSLKTSLQGKKEAYKLKTKSSKAVANYNIKGYVLAFQTVVKPKLKLSTQEKAFMENRIRGDDSMEMDDDESIPDINNSEEQPIIGAIRLNSTTVTTKETKSNSG</sequence>
<evidence type="ECO:0000313" key="2">
    <source>
        <dbReference type="EMBL" id="TYK09608.1"/>
    </source>
</evidence>
<organism evidence="2 3">
    <name type="scientific">Cucumis melo var. makuwa</name>
    <name type="common">Oriental melon</name>
    <dbReference type="NCBI Taxonomy" id="1194695"/>
    <lineage>
        <taxon>Eukaryota</taxon>
        <taxon>Viridiplantae</taxon>
        <taxon>Streptophyta</taxon>
        <taxon>Embryophyta</taxon>
        <taxon>Tracheophyta</taxon>
        <taxon>Spermatophyta</taxon>
        <taxon>Magnoliopsida</taxon>
        <taxon>eudicotyledons</taxon>
        <taxon>Gunneridae</taxon>
        <taxon>Pentapetalae</taxon>
        <taxon>rosids</taxon>
        <taxon>fabids</taxon>
        <taxon>Cucurbitales</taxon>
        <taxon>Cucurbitaceae</taxon>
        <taxon>Benincaseae</taxon>
        <taxon>Cucumis</taxon>
    </lineage>
</organism>
<dbReference type="Proteomes" id="UP000321947">
    <property type="component" value="Unassembled WGS sequence"/>
</dbReference>
<comment type="caution">
    <text evidence="2">The sequence shown here is derived from an EMBL/GenBank/DDBJ whole genome shotgun (WGS) entry which is preliminary data.</text>
</comment>
<evidence type="ECO:0000256" key="1">
    <source>
        <dbReference type="SAM" id="MobiDB-lite"/>
    </source>
</evidence>
<accession>A0A5D3CEF5</accession>
<protein>
    <submittedName>
        <fullName evidence="2">Ulp1-like peptidase</fullName>
    </submittedName>
</protein>
<proteinExistence type="predicted"/>
<feature type="region of interest" description="Disordered" evidence="1">
    <location>
        <begin position="84"/>
        <end position="107"/>
    </location>
</feature>
<reference evidence="2 3" key="1">
    <citation type="submission" date="2019-08" db="EMBL/GenBank/DDBJ databases">
        <title>Draft genome sequences of two oriental melons (Cucumis melo L. var makuwa).</title>
        <authorList>
            <person name="Kwon S.-Y."/>
        </authorList>
    </citation>
    <scope>NUCLEOTIDE SEQUENCE [LARGE SCALE GENOMIC DNA]</scope>
    <source>
        <strain evidence="3">cv. Chang Bougi</strain>
        <tissue evidence="2">Leaf</tissue>
    </source>
</reference>
<gene>
    <name evidence="2" type="ORF">E5676_scaffold458G00420</name>
</gene>